<reference evidence="10" key="1">
    <citation type="journal article" date="2019" name="Int. J. Syst. Evol. Microbiol.">
        <title>The Global Catalogue of Microorganisms (GCM) 10K type strain sequencing project: providing services to taxonomists for standard genome sequencing and annotation.</title>
        <authorList>
            <consortium name="The Broad Institute Genomics Platform"/>
            <consortium name="The Broad Institute Genome Sequencing Center for Infectious Disease"/>
            <person name="Wu L."/>
            <person name="Ma J."/>
        </authorList>
    </citation>
    <scope>NUCLEOTIDE SEQUENCE [LARGE SCALE GENOMIC DNA]</scope>
    <source>
        <strain evidence="10">JCM 18424</strain>
    </source>
</reference>
<keyword evidence="10" id="KW-1185">Reference proteome</keyword>
<dbReference type="SUPFAM" id="SSF52218">
    <property type="entry name" value="Flavoproteins"/>
    <property type="match status" value="1"/>
</dbReference>
<keyword evidence="7" id="KW-1003">Cell membrane</keyword>
<comment type="catalytic activity">
    <reaction evidence="7">
        <text>protoporphyrinogen IX + 3 a menaquinone = protoporphyrin IX + 3 a menaquinol</text>
        <dbReference type="Rhea" id="RHEA:27409"/>
        <dbReference type="Rhea" id="RHEA-COMP:9537"/>
        <dbReference type="Rhea" id="RHEA-COMP:9539"/>
        <dbReference type="ChEBI" id="CHEBI:16374"/>
        <dbReference type="ChEBI" id="CHEBI:18151"/>
        <dbReference type="ChEBI" id="CHEBI:57306"/>
        <dbReference type="ChEBI" id="CHEBI:57307"/>
        <dbReference type="EC" id="1.3.5.3"/>
    </reaction>
</comment>
<sequence>MTALKVLIAYSSRFGHSLKIAETIGNVFTNHHIAVDIYNLEAAVTLPNSMKEYDAVIIIASIRYGKFHKNLHAFIASHKEDLQNCLDVFIPVSLTARKPHKRLLENNHYVNKFLTEVNWQSSKINIMPGALEYPKYNILDRSMIKFIMWMTKGEMDTSKTIDYTDWNQVNLLAQEVYSLLYSKNI</sequence>
<dbReference type="Gene3D" id="3.40.50.360">
    <property type="match status" value="1"/>
</dbReference>
<comment type="pathway">
    <text evidence="7">Porphyrin-containing compound metabolism; protoporphyrin-IX biosynthesis; protoporphyrin-IX from protoporphyrinogen-IX: step 1/1.</text>
</comment>
<dbReference type="InterPro" id="IPR026816">
    <property type="entry name" value="Flavodoxin_dom"/>
</dbReference>
<evidence type="ECO:0000256" key="2">
    <source>
        <dbReference type="ARBA" id="ARBA00022643"/>
    </source>
</evidence>
<dbReference type="InterPro" id="IPR044264">
    <property type="entry name" value="HemG"/>
</dbReference>
<evidence type="ECO:0000256" key="3">
    <source>
        <dbReference type="ARBA" id="ARBA00022741"/>
    </source>
</evidence>
<dbReference type="NCBIfam" id="NF008316">
    <property type="entry name" value="PRK11104.1"/>
    <property type="match status" value="1"/>
</dbReference>
<proteinExistence type="inferred from homology"/>
<evidence type="ECO:0000259" key="8">
    <source>
        <dbReference type="Pfam" id="PF12724"/>
    </source>
</evidence>
<comment type="function">
    <text evidence="7">Catalyzes the 6-electron oxidation of protoporphyrinogen IX to form protoporphyrin IX; under anaerobic conditions uses menaquinone as an electron acceptor, under aerobic conditions uses ubiquinone as an electron acceptor.</text>
</comment>
<comment type="subcellular location">
    <subcellularLocation>
        <location evidence="7">Cell membrane</location>
        <topology evidence="7">Peripheral membrane protein</topology>
    </subcellularLocation>
</comment>
<comment type="catalytic activity">
    <reaction evidence="7">
        <text>protoporphyrinogen IX + 3 a quinone = protoporphyrin IX + 3 a quinol</text>
        <dbReference type="Rhea" id="RHEA:65032"/>
        <dbReference type="ChEBI" id="CHEBI:24646"/>
        <dbReference type="ChEBI" id="CHEBI:57306"/>
        <dbReference type="ChEBI" id="CHEBI:57307"/>
        <dbReference type="ChEBI" id="CHEBI:132124"/>
        <dbReference type="EC" id="1.3.5.3"/>
    </reaction>
</comment>
<accession>A0ABP9MBY2</accession>
<organism evidence="9 10">
    <name type="scientific">Wohlfahrtiimonas larvae</name>
    <dbReference type="NCBI Taxonomy" id="1157986"/>
    <lineage>
        <taxon>Bacteria</taxon>
        <taxon>Pseudomonadati</taxon>
        <taxon>Pseudomonadota</taxon>
        <taxon>Gammaproteobacteria</taxon>
        <taxon>Cardiobacteriales</taxon>
        <taxon>Ignatzschineriaceae</taxon>
        <taxon>Wohlfahrtiimonas</taxon>
    </lineage>
</organism>
<dbReference type="HAMAP" id="MF_00853">
    <property type="entry name" value="HemG"/>
    <property type="match status" value="1"/>
</dbReference>
<evidence type="ECO:0000313" key="10">
    <source>
        <dbReference type="Proteomes" id="UP001500631"/>
    </source>
</evidence>
<dbReference type="EMBL" id="BAABKE010000001">
    <property type="protein sequence ID" value="GAA5094057.1"/>
    <property type="molecule type" value="Genomic_DNA"/>
</dbReference>
<evidence type="ECO:0000256" key="5">
    <source>
        <dbReference type="ARBA" id="ARBA00023136"/>
    </source>
</evidence>
<evidence type="ECO:0000313" key="9">
    <source>
        <dbReference type="EMBL" id="GAA5094057.1"/>
    </source>
</evidence>
<comment type="similarity">
    <text evidence="7">Belongs to the HemG family.</text>
</comment>
<protein>
    <recommendedName>
        <fullName evidence="7">Protoporphyrinogen IX dehydrogenase [quinone]</fullName>
        <ecNumber evidence="7">1.3.5.3</ecNumber>
    </recommendedName>
    <alternativeName>
        <fullName evidence="7">Protoporphyrinogen IX dehydrogenase [menaquinone]</fullName>
    </alternativeName>
    <alternativeName>
        <fullName evidence="7">Protoporphyrinogen IX dehydrogenase [ubiquinone]</fullName>
    </alternativeName>
    <alternativeName>
        <fullName evidence="7">Protoporphyrinogen oxidase</fullName>
        <shortName evidence="7">PPO</shortName>
    </alternativeName>
</protein>
<dbReference type="Pfam" id="PF12724">
    <property type="entry name" value="Flavodoxin_5"/>
    <property type="match status" value="1"/>
</dbReference>
<comment type="catalytic activity">
    <reaction evidence="7">
        <text>protoporphyrinogen IX + 3 a ubiquinone = protoporphyrin IX + 3 a ubiquinol</text>
        <dbReference type="Rhea" id="RHEA:63936"/>
        <dbReference type="Rhea" id="RHEA-COMP:9565"/>
        <dbReference type="Rhea" id="RHEA-COMP:9566"/>
        <dbReference type="ChEBI" id="CHEBI:16389"/>
        <dbReference type="ChEBI" id="CHEBI:17976"/>
        <dbReference type="ChEBI" id="CHEBI:57306"/>
        <dbReference type="ChEBI" id="CHEBI:57307"/>
    </reaction>
</comment>
<evidence type="ECO:0000256" key="1">
    <source>
        <dbReference type="ARBA" id="ARBA00022630"/>
    </source>
</evidence>
<keyword evidence="4 7" id="KW-0560">Oxidoreductase</keyword>
<keyword evidence="1 7" id="KW-0285">Flavoprotein</keyword>
<dbReference type="InterPro" id="IPR052200">
    <property type="entry name" value="Protoporphyrinogen_IX_DH"/>
</dbReference>
<dbReference type="PANTHER" id="PTHR38030">
    <property type="entry name" value="PROTOPORPHYRINOGEN IX DEHYDROGENASE [MENAQUINONE]"/>
    <property type="match status" value="1"/>
</dbReference>
<evidence type="ECO:0000256" key="4">
    <source>
        <dbReference type="ARBA" id="ARBA00023002"/>
    </source>
</evidence>
<comment type="caution">
    <text evidence="9">The sequence shown here is derived from an EMBL/GenBank/DDBJ whole genome shotgun (WGS) entry which is preliminary data.</text>
</comment>
<dbReference type="RefSeq" id="WP_077925928.1">
    <property type="nucleotide sequence ID" value="NZ_BAABKE010000001.1"/>
</dbReference>
<comment type="cofactor">
    <cofactor evidence="7">
        <name>FMN</name>
        <dbReference type="ChEBI" id="CHEBI:58210"/>
    </cofactor>
    <text evidence="7">Binds 1 FMN non-covalently per subunit.</text>
</comment>
<keyword evidence="3 7" id="KW-0547">Nucleotide-binding</keyword>
<dbReference type="InterPro" id="IPR029039">
    <property type="entry name" value="Flavoprotein-like_sf"/>
</dbReference>
<dbReference type="EC" id="1.3.5.3" evidence="7"/>
<feature type="domain" description="Flavodoxin" evidence="8">
    <location>
        <begin position="7"/>
        <end position="157"/>
    </location>
</feature>
<keyword evidence="2 7" id="KW-0288">FMN</keyword>
<keyword evidence="6 7" id="KW-0627">Porphyrin biosynthesis</keyword>
<gene>
    <name evidence="7 9" type="primary">hemG</name>
    <name evidence="9" type="ORF">GCM10023338_01800</name>
</gene>
<keyword evidence="5" id="KW-0472">Membrane</keyword>
<dbReference type="PANTHER" id="PTHR38030:SF2">
    <property type="entry name" value="PROTOPORPHYRINOGEN IX DEHYDROGENASE [QUINONE]"/>
    <property type="match status" value="1"/>
</dbReference>
<evidence type="ECO:0000256" key="7">
    <source>
        <dbReference type="HAMAP-Rule" id="MF_00853"/>
    </source>
</evidence>
<evidence type="ECO:0000256" key="6">
    <source>
        <dbReference type="ARBA" id="ARBA00023244"/>
    </source>
</evidence>
<name>A0ABP9MBY2_9GAMM</name>
<dbReference type="Proteomes" id="UP001500631">
    <property type="component" value="Unassembled WGS sequence"/>
</dbReference>